<protein>
    <submittedName>
        <fullName evidence="1">Uncharacterized protein</fullName>
    </submittedName>
</protein>
<sequence>MSSSRHSHIYYRVGGFQSNFKLKSINPPIPYTAKEIAEALLVQKAGIDLILGVQPCGASYLLLPREDAEAAFHHLFKGYGTPATEYLSLSPIHFEDATAFAAKLTKLANKTTAQKKKKDQDRSHANTQYVLGADPFELTLSGISRANFEYHRLFLRILRDEIERPYDYDIVIPTWLQNTRAVSLAYNLWELDHRPQELRRTDPKVLDIGWTEYALPNPTNPGPIATSTVQAKLSENRLLRAPNYQISQDGIGVSSPSLGVGYSGSLARLPTVILTAESQTSLGIHTLGNGQAARSHLDEGTTLVEHDLLKSHKDHRRSTWLM</sequence>
<reference evidence="1 2" key="1">
    <citation type="submission" date="2018-02" db="EMBL/GenBank/DDBJ databases">
        <title>Genome sequence of the basidiomycete white-rot fungus Phlebia centrifuga.</title>
        <authorList>
            <person name="Granchi Z."/>
            <person name="Peng M."/>
            <person name="de Vries R.P."/>
            <person name="Hilden K."/>
            <person name="Makela M.R."/>
            <person name="Grigoriev I."/>
            <person name="Riley R."/>
        </authorList>
    </citation>
    <scope>NUCLEOTIDE SEQUENCE [LARGE SCALE GENOMIC DNA]</scope>
    <source>
        <strain evidence="1 2">FBCC195</strain>
    </source>
</reference>
<dbReference type="OrthoDB" id="3235609at2759"/>
<evidence type="ECO:0000313" key="2">
    <source>
        <dbReference type="Proteomes" id="UP000186601"/>
    </source>
</evidence>
<comment type="caution">
    <text evidence="1">The sequence shown here is derived from an EMBL/GenBank/DDBJ whole genome shotgun (WGS) entry which is preliminary data.</text>
</comment>
<dbReference type="AlphaFoldDB" id="A0A2R6NVP5"/>
<accession>A0A2R6NVP5</accession>
<evidence type="ECO:0000313" key="1">
    <source>
        <dbReference type="EMBL" id="PSR77644.1"/>
    </source>
</evidence>
<keyword evidence="2" id="KW-1185">Reference proteome</keyword>
<proteinExistence type="predicted"/>
<dbReference type="STRING" id="98765.A0A2R6NVP5"/>
<dbReference type="Proteomes" id="UP000186601">
    <property type="component" value="Unassembled WGS sequence"/>
</dbReference>
<dbReference type="EMBL" id="MLYV02000787">
    <property type="protein sequence ID" value="PSR77644.1"/>
    <property type="molecule type" value="Genomic_DNA"/>
</dbReference>
<gene>
    <name evidence="1" type="ORF">PHLCEN_2v7834</name>
</gene>
<name>A0A2R6NVP5_9APHY</name>
<organism evidence="1 2">
    <name type="scientific">Hermanssonia centrifuga</name>
    <dbReference type="NCBI Taxonomy" id="98765"/>
    <lineage>
        <taxon>Eukaryota</taxon>
        <taxon>Fungi</taxon>
        <taxon>Dikarya</taxon>
        <taxon>Basidiomycota</taxon>
        <taxon>Agaricomycotina</taxon>
        <taxon>Agaricomycetes</taxon>
        <taxon>Polyporales</taxon>
        <taxon>Meruliaceae</taxon>
        <taxon>Hermanssonia</taxon>
    </lineage>
</organism>